<reference evidence="2 3" key="1">
    <citation type="journal article" date="2016" name="Nat. Commun.">
        <title>Thousands of microbial genomes shed light on interconnected biogeochemical processes in an aquifer system.</title>
        <authorList>
            <person name="Anantharaman K."/>
            <person name="Brown C.T."/>
            <person name="Hug L.A."/>
            <person name="Sharon I."/>
            <person name="Castelle C.J."/>
            <person name="Probst A.J."/>
            <person name="Thomas B.C."/>
            <person name="Singh A."/>
            <person name="Wilkins M.J."/>
            <person name="Karaoz U."/>
            <person name="Brodie E.L."/>
            <person name="Williams K.H."/>
            <person name="Hubbard S.S."/>
            <person name="Banfield J.F."/>
        </authorList>
    </citation>
    <scope>NUCLEOTIDE SEQUENCE [LARGE SCALE GENOMIC DNA]</scope>
</reference>
<protein>
    <recommendedName>
        <fullName evidence="1">Putative phage metallopeptidase domain-containing protein</fullName>
    </recommendedName>
</protein>
<accession>A0A1F6AQT6</accession>
<dbReference type="InterPro" id="IPR043998">
    <property type="entry name" value="Put_Metallopep"/>
</dbReference>
<feature type="domain" description="Putative phage metallopeptidase" evidence="1">
    <location>
        <begin position="1"/>
        <end position="102"/>
    </location>
</feature>
<sequence length="121" mass="14593">MEWKNAEDIKKDINEIVNKLNLDYIDCKRVICFRSQGSSSRARARIWNFPRVWQQALKLPPHYIIEVLSQYFDKLSRDDQRRVLIHEILHIPRNFSGSLVPHRGRYARIDERRVESLFKML</sequence>
<dbReference type="Pfam" id="PF18894">
    <property type="entry name" value="PhageMetallopep"/>
    <property type="match status" value="1"/>
</dbReference>
<name>A0A1F6AQT6_9BACT</name>
<gene>
    <name evidence="2" type="ORF">A2960_01785</name>
</gene>
<evidence type="ECO:0000313" key="3">
    <source>
        <dbReference type="Proteomes" id="UP000176609"/>
    </source>
</evidence>
<dbReference type="Proteomes" id="UP000176609">
    <property type="component" value="Unassembled WGS sequence"/>
</dbReference>
<proteinExistence type="predicted"/>
<evidence type="ECO:0000313" key="2">
    <source>
        <dbReference type="EMBL" id="OGG26872.1"/>
    </source>
</evidence>
<dbReference type="AlphaFoldDB" id="A0A1F6AQT6"/>
<dbReference type="EMBL" id="MFJR01000007">
    <property type="protein sequence ID" value="OGG26872.1"/>
    <property type="molecule type" value="Genomic_DNA"/>
</dbReference>
<evidence type="ECO:0000259" key="1">
    <source>
        <dbReference type="Pfam" id="PF18894"/>
    </source>
</evidence>
<comment type="caution">
    <text evidence="2">The sequence shown here is derived from an EMBL/GenBank/DDBJ whole genome shotgun (WGS) entry which is preliminary data.</text>
</comment>
<organism evidence="2 3">
    <name type="scientific">Candidatus Gottesmanbacteria bacterium RIFCSPLOWO2_01_FULL_39_12b</name>
    <dbReference type="NCBI Taxonomy" id="1798388"/>
    <lineage>
        <taxon>Bacteria</taxon>
        <taxon>Candidatus Gottesmaniibacteriota</taxon>
    </lineage>
</organism>